<comment type="caution">
    <text evidence="1">The sequence shown here is derived from an EMBL/GenBank/DDBJ whole genome shotgun (WGS) entry which is preliminary data.</text>
</comment>
<accession>A0A0F9MI95</accession>
<gene>
    <name evidence="1" type="ORF">LCGC14_1380210</name>
</gene>
<evidence type="ECO:0000313" key="1">
    <source>
        <dbReference type="EMBL" id="KKM76425.1"/>
    </source>
</evidence>
<name>A0A0F9MI95_9ZZZZ</name>
<proteinExistence type="predicted"/>
<organism evidence="1">
    <name type="scientific">marine sediment metagenome</name>
    <dbReference type="NCBI Taxonomy" id="412755"/>
    <lineage>
        <taxon>unclassified sequences</taxon>
        <taxon>metagenomes</taxon>
        <taxon>ecological metagenomes</taxon>
    </lineage>
</organism>
<reference evidence="1" key="1">
    <citation type="journal article" date="2015" name="Nature">
        <title>Complex archaea that bridge the gap between prokaryotes and eukaryotes.</title>
        <authorList>
            <person name="Spang A."/>
            <person name="Saw J.H."/>
            <person name="Jorgensen S.L."/>
            <person name="Zaremba-Niedzwiedzka K."/>
            <person name="Martijn J."/>
            <person name="Lind A.E."/>
            <person name="van Eijk R."/>
            <person name="Schleper C."/>
            <person name="Guy L."/>
            <person name="Ettema T.J."/>
        </authorList>
    </citation>
    <scope>NUCLEOTIDE SEQUENCE</scope>
</reference>
<feature type="non-terminal residue" evidence="1">
    <location>
        <position position="60"/>
    </location>
</feature>
<dbReference type="EMBL" id="LAZR01008811">
    <property type="protein sequence ID" value="KKM76425.1"/>
    <property type="molecule type" value="Genomic_DNA"/>
</dbReference>
<dbReference type="AlphaFoldDB" id="A0A0F9MI95"/>
<protein>
    <submittedName>
        <fullName evidence="1">Uncharacterized protein</fullName>
    </submittedName>
</protein>
<sequence>MATEEQRDKWIAEADKMIADNPKLVVMTCLICGNQKFRPLLHDCGCKLVFKIENKERGEE</sequence>